<evidence type="ECO:0000256" key="3">
    <source>
        <dbReference type="ARBA" id="ARBA00024227"/>
    </source>
</evidence>
<dbReference type="Pfam" id="PF02237">
    <property type="entry name" value="BPL_C"/>
    <property type="match status" value="1"/>
</dbReference>
<evidence type="ECO:0000259" key="4">
    <source>
        <dbReference type="PROSITE" id="PS51733"/>
    </source>
</evidence>
<dbReference type="RefSeq" id="WP_377932609.1">
    <property type="nucleotide sequence ID" value="NZ_JBHUEA010000005.1"/>
</dbReference>
<accession>A0ABW4LCT0</accession>
<sequence length="257" mass="26436">MLQLPRSAALVARLEVVERAGSTNADLVRAAGDDPEAWPAPAVLVTDHQTAGRGRQGRTWSAGAGDSLAISVLLDPGVPRERLGWLSLAAGAAMTRALRGLGVEASAKWPNDVLIGGRKVCGVLAEALPDGRRVVVGAGLNHAGRAADLPVPTATSLAVEGGPTDPDLLLAAYLTELLALSADLAAAGGDPDRGLREIVRRVSGTIGRRVRVSLPDGSALEGEAVDVDSEGRIVVDTTSIHGRTAVPAGDVEHLRYT</sequence>
<evidence type="ECO:0000256" key="1">
    <source>
        <dbReference type="ARBA" id="ARBA00022598"/>
    </source>
</evidence>
<gene>
    <name evidence="5" type="ORF">ACFSBI_04885</name>
</gene>
<dbReference type="Pfam" id="PF03099">
    <property type="entry name" value="BPL_LplA_LipB"/>
    <property type="match status" value="1"/>
</dbReference>
<dbReference type="Gene3D" id="2.30.30.100">
    <property type="match status" value="1"/>
</dbReference>
<dbReference type="InterPro" id="IPR045864">
    <property type="entry name" value="aa-tRNA-synth_II/BPL/LPL"/>
</dbReference>
<organism evidence="5 6">
    <name type="scientific">Amnibacterium endophyticum</name>
    <dbReference type="NCBI Taxonomy" id="2109337"/>
    <lineage>
        <taxon>Bacteria</taxon>
        <taxon>Bacillati</taxon>
        <taxon>Actinomycetota</taxon>
        <taxon>Actinomycetes</taxon>
        <taxon>Micrococcales</taxon>
        <taxon>Microbacteriaceae</taxon>
        <taxon>Amnibacterium</taxon>
    </lineage>
</organism>
<dbReference type="SUPFAM" id="SSF55681">
    <property type="entry name" value="Class II aaRS and biotin synthetases"/>
    <property type="match status" value="1"/>
</dbReference>
<evidence type="ECO:0000313" key="5">
    <source>
        <dbReference type="EMBL" id="MFD1720877.1"/>
    </source>
</evidence>
<dbReference type="PANTHER" id="PTHR12835">
    <property type="entry name" value="BIOTIN PROTEIN LIGASE"/>
    <property type="match status" value="1"/>
</dbReference>
<dbReference type="InterPro" id="IPR004143">
    <property type="entry name" value="BPL_LPL_catalytic"/>
</dbReference>
<evidence type="ECO:0000256" key="2">
    <source>
        <dbReference type="ARBA" id="ARBA00023267"/>
    </source>
</evidence>
<dbReference type="EMBL" id="JBHUEA010000005">
    <property type="protein sequence ID" value="MFD1720877.1"/>
    <property type="molecule type" value="Genomic_DNA"/>
</dbReference>
<dbReference type="CDD" id="cd16442">
    <property type="entry name" value="BPL"/>
    <property type="match status" value="1"/>
</dbReference>
<dbReference type="NCBIfam" id="TIGR00121">
    <property type="entry name" value="birA_ligase"/>
    <property type="match status" value="1"/>
</dbReference>
<dbReference type="InterPro" id="IPR003142">
    <property type="entry name" value="BPL_C"/>
</dbReference>
<proteinExistence type="predicted"/>
<keyword evidence="2" id="KW-0092">Biotin</keyword>
<reference evidence="6" key="1">
    <citation type="journal article" date="2019" name="Int. J. Syst. Evol. Microbiol.">
        <title>The Global Catalogue of Microorganisms (GCM) 10K type strain sequencing project: providing services to taxonomists for standard genome sequencing and annotation.</title>
        <authorList>
            <consortium name="The Broad Institute Genomics Platform"/>
            <consortium name="The Broad Institute Genome Sequencing Center for Infectious Disease"/>
            <person name="Wu L."/>
            <person name="Ma J."/>
        </authorList>
    </citation>
    <scope>NUCLEOTIDE SEQUENCE [LARGE SCALE GENOMIC DNA]</scope>
    <source>
        <strain evidence="6">CGMCC 1.12471</strain>
    </source>
</reference>
<dbReference type="InterPro" id="IPR004408">
    <property type="entry name" value="Biotin_CoA_COase_ligase"/>
</dbReference>
<dbReference type="GO" id="GO:0004077">
    <property type="term" value="F:biotin--[biotin carboxyl-carrier protein] ligase activity"/>
    <property type="evidence" value="ECO:0007669"/>
    <property type="project" value="UniProtKB-EC"/>
</dbReference>
<evidence type="ECO:0000313" key="6">
    <source>
        <dbReference type="Proteomes" id="UP001597347"/>
    </source>
</evidence>
<feature type="domain" description="BPL/LPL catalytic" evidence="4">
    <location>
        <begin position="2"/>
        <end position="185"/>
    </location>
</feature>
<keyword evidence="1 5" id="KW-0436">Ligase</keyword>
<keyword evidence="6" id="KW-1185">Reference proteome</keyword>
<comment type="caution">
    <text evidence="5">The sequence shown here is derived from an EMBL/GenBank/DDBJ whole genome shotgun (WGS) entry which is preliminary data.</text>
</comment>
<dbReference type="Proteomes" id="UP001597347">
    <property type="component" value="Unassembled WGS sequence"/>
</dbReference>
<protein>
    <recommendedName>
        <fullName evidence="3">biotin--[biotin carboxyl-carrier protein] ligase</fullName>
        <ecNumber evidence="3">6.3.4.15</ecNumber>
    </recommendedName>
</protein>
<name>A0ABW4LCT0_9MICO</name>
<dbReference type="PANTHER" id="PTHR12835:SF5">
    <property type="entry name" value="BIOTIN--PROTEIN LIGASE"/>
    <property type="match status" value="1"/>
</dbReference>
<dbReference type="Gene3D" id="3.30.930.10">
    <property type="entry name" value="Bira Bifunctional Protein, Domain 2"/>
    <property type="match status" value="1"/>
</dbReference>
<dbReference type="EC" id="6.3.4.15" evidence="3"/>
<dbReference type="PROSITE" id="PS51733">
    <property type="entry name" value="BPL_LPL_CATALYTIC"/>
    <property type="match status" value="1"/>
</dbReference>